<keyword evidence="3" id="KW-1185">Reference proteome</keyword>
<feature type="region of interest" description="Disordered" evidence="1">
    <location>
        <begin position="75"/>
        <end position="126"/>
    </location>
</feature>
<dbReference type="Proteomes" id="UP000593572">
    <property type="component" value="Unassembled WGS sequence"/>
</dbReference>
<evidence type="ECO:0000313" key="2">
    <source>
        <dbReference type="EMBL" id="MBA0556347.1"/>
    </source>
</evidence>
<comment type="caution">
    <text evidence="2">The sequence shown here is derived from an EMBL/GenBank/DDBJ whole genome shotgun (WGS) entry which is preliminary data.</text>
</comment>
<evidence type="ECO:0000313" key="3">
    <source>
        <dbReference type="Proteomes" id="UP000593572"/>
    </source>
</evidence>
<proteinExistence type="predicted"/>
<accession>A0A7J8LV66</accession>
<name>A0A7J8LV66_9ROSI</name>
<dbReference type="AlphaFoldDB" id="A0A7J8LV66"/>
<evidence type="ECO:0000256" key="1">
    <source>
        <dbReference type="SAM" id="MobiDB-lite"/>
    </source>
</evidence>
<dbReference type="EMBL" id="JABEZX010000005">
    <property type="protein sequence ID" value="MBA0556347.1"/>
    <property type="molecule type" value="Genomic_DNA"/>
</dbReference>
<protein>
    <submittedName>
        <fullName evidence="2">Uncharacterized protein</fullName>
    </submittedName>
</protein>
<organism evidence="2 3">
    <name type="scientific">Gossypium lobatum</name>
    <dbReference type="NCBI Taxonomy" id="34289"/>
    <lineage>
        <taxon>Eukaryota</taxon>
        <taxon>Viridiplantae</taxon>
        <taxon>Streptophyta</taxon>
        <taxon>Embryophyta</taxon>
        <taxon>Tracheophyta</taxon>
        <taxon>Spermatophyta</taxon>
        <taxon>Magnoliopsida</taxon>
        <taxon>eudicotyledons</taxon>
        <taxon>Gunneridae</taxon>
        <taxon>Pentapetalae</taxon>
        <taxon>rosids</taxon>
        <taxon>malvids</taxon>
        <taxon>Malvales</taxon>
        <taxon>Malvaceae</taxon>
        <taxon>Malvoideae</taxon>
        <taxon>Gossypium</taxon>
    </lineage>
</organism>
<sequence>MEYDSKNVGRGICAYLCIRVRLDVRRSLKRKKKGSKQGLWDGEGKKESITRIDPMLGLNLKGDLKLELDMKGDASKIQGQSDMEHNSEECAIVGGDGKKRPRRDSGNCSKGNAPRSLNVGGVPRDERRMEAFRETLKEC</sequence>
<gene>
    <name evidence="2" type="ORF">Golob_026455</name>
</gene>
<reference evidence="2 3" key="1">
    <citation type="journal article" date="2019" name="Genome Biol. Evol.">
        <title>Insights into the evolution of the New World diploid cottons (Gossypium, subgenus Houzingenia) based on genome sequencing.</title>
        <authorList>
            <person name="Grover C.E."/>
            <person name="Arick M.A. 2nd"/>
            <person name="Thrash A."/>
            <person name="Conover J.L."/>
            <person name="Sanders W.S."/>
            <person name="Peterson D.G."/>
            <person name="Frelichowski J.E."/>
            <person name="Scheffler J.A."/>
            <person name="Scheffler B.E."/>
            <person name="Wendel J.F."/>
        </authorList>
    </citation>
    <scope>NUCLEOTIDE SEQUENCE [LARGE SCALE GENOMIC DNA]</scope>
    <source>
        <strain evidence="2">157</strain>
        <tissue evidence="2">Leaf</tissue>
    </source>
</reference>